<feature type="non-terminal residue" evidence="2">
    <location>
        <position position="1"/>
    </location>
</feature>
<dbReference type="SUPFAM" id="SSF52540">
    <property type="entry name" value="P-loop containing nucleoside triphosphate hydrolases"/>
    <property type="match status" value="1"/>
</dbReference>
<protein>
    <recommendedName>
        <fullName evidence="1">DUF7779 domain-containing protein</fullName>
    </recommendedName>
</protein>
<gene>
    <name evidence="2" type="ORF">B0H16DRAFT_1778590</name>
</gene>
<dbReference type="Pfam" id="PF25000">
    <property type="entry name" value="DUF7779"/>
    <property type="match status" value="1"/>
</dbReference>
<dbReference type="AlphaFoldDB" id="A0AAD7HT07"/>
<dbReference type="Proteomes" id="UP001215598">
    <property type="component" value="Unassembled WGS sequence"/>
</dbReference>
<evidence type="ECO:0000259" key="1">
    <source>
        <dbReference type="Pfam" id="PF25000"/>
    </source>
</evidence>
<dbReference type="PANTHER" id="PTHR35205">
    <property type="entry name" value="NB-ARC AND TPR DOMAIN PROTEIN"/>
    <property type="match status" value="1"/>
</dbReference>
<organism evidence="2 3">
    <name type="scientific">Mycena metata</name>
    <dbReference type="NCBI Taxonomy" id="1033252"/>
    <lineage>
        <taxon>Eukaryota</taxon>
        <taxon>Fungi</taxon>
        <taxon>Dikarya</taxon>
        <taxon>Basidiomycota</taxon>
        <taxon>Agaricomycotina</taxon>
        <taxon>Agaricomycetes</taxon>
        <taxon>Agaricomycetidae</taxon>
        <taxon>Agaricales</taxon>
        <taxon>Marasmiineae</taxon>
        <taxon>Mycenaceae</taxon>
        <taxon>Mycena</taxon>
    </lineage>
</organism>
<dbReference type="InterPro" id="IPR056681">
    <property type="entry name" value="DUF7779"/>
</dbReference>
<feature type="non-terminal residue" evidence="2">
    <location>
        <position position="246"/>
    </location>
</feature>
<evidence type="ECO:0000313" key="2">
    <source>
        <dbReference type="EMBL" id="KAJ7727608.1"/>
    </source>
</evidence>
<reference evidence="2" key="1">
    <citation type="submission" date="2023-03" db="EMBL/GenBank/DDBJ databases">
        <title>Massive genome expansion in bonnet fungi (Mycena s.s.) driven by repeated elements and novel gene families across ecological guilds.</title>
        <authorList>
            <consortium name="Lawrence Berkeley National Laboratory"/>
            <person name="Harder C.B."/>
            <person name="Miyauchi S."/>
            <person name="Viragh M."/>
            <person name="Kuo A."/>
            <person name="Thoen E."/>
            <person name="Andreopoulos B."/>
            <person name="Lu D."/>
            <person name="Skrede I."/>
            <person name="Drula E."/>
            <person name="Henrissat B."/>
            <person name="Morin E."/>
            <person name="Kohler A."/>
            <person name="Barry K."/>
            <person name="LaButti K."/>
            <person name="Morin E."/>
            <person name="Salamov A."/>
            <person name="Lipzen A."/>
            <person name="Mereny Z."/>
            <person name="Hegedus B."/>
            <person name="Baldrian P."/>
            <person name="Stursova M."/>
            <person name="Weitz H."/>
            <person name="Taylor A."/>
            <person name="Grigoriev I.V."/>
            <person name="Nagy L.G."/>
            <person name="Martin F."/>
            <person name="Kauserud H."/>
        </authorList>
    </citation>
    <scope>NUCLEOTIDE SEQUENCE</scope>
    <source>
        <strain evidence="2">CBHHK182m</strain>
    </source>
</reference>
<dbReference type="PANTHER" id="PTHR35205:SF1">
    <property type="entry name" value="ZU5 DOMAIN-CONTAINING PROTEIN"/>
    <property type="match status" value="1"/>
</dbReference>
<accession>A0AAD7HT07</accession>
<dbReference type="InterPro" id="IPR027417">
    <property type="entry name" value="P-loop_NTPase"/>
</dbReference>
<evidence type="ECO:0000313" key="3">
    <source>
        <dbReference type="Proteomes" id="UP001215598"/>
    </source>
</evidence>
<proteinExistence type="predicted"/>
<keyword evidence="3" id="KW-1185">Reference proteome</keyword>
<feature type="domain" description="DUF7779" evidence="1">
    <location>
        <begin position="149"/>
        <end position="246"/>
    </location>
</feature>
<dbReference type="EMBL" id="JARKIB010000178">
    <property type="protein sequence ID" value="KAJ7727608.1"/>
    <property type="molecule type" value="Genomic_DNA"/>
</dbReference>
<name>A0AAD7HT07_9AGAR</name>
<comment type="caution">
    <text evidence="2">The sequence shown here is derived from an EMBL/GenBank/DDBJ whole genome shotgun (WGS) entry which is preliminary data.</text>
</comment>
<sequence length="246" mass="27982">DAVKWLVAQKEDWLVFFDNADDPKLDLHKFLPLCNHGNIIITSRNPELRVYGSHFPVSGMEEEDAIALLLKSGAVQQITSSDEKRAAEIVKVLWYLPLAIVQAGAFIAKFGALNQYFDLYAKNHSKLLREKPSQSHSDYEWTVYTTWQMSFDRLSPAAAVLLQLCSFLHQEGISEDIFSRAAAYDFPSLGPSKEKLQQPLEFLSQFQEPDGKWDTMAFLELTTEIMSYSLAMFAPETRIFSIHPLV</sequence>